<feature type="compositionally biased region" description="Acidic residues" evidence="1">
    <location>
        <begin position="193"/>
        <end position="202"/>
    </location>
</feature>
<feature type="compositionally biased region" description="Basic and acidic residues" evidence="1">
    <location>
        <begin position="181"/>
        <end position="192"/>
    </location>
</feature>
<gene>
    <name evidence="2" type="ORF">PV08_07180</name>
</gene>
<reference evidence="2 3" key="1">
    <citation type="submission" date="2015-01" db="EMBL/GenBank/DDBJ databases">
        <title>The Genome Sequence of Exophiala spinifera CBS89968.</title>
        <authorList>
            <consortium name="The Broad Institute Genomics Platform"/>
            <person name="Cuomo C."/>
            <person name="de Hoog S."/>
            <person name="Gorbushina A."/>
            <person name="Stielow B."/>
            <person name="Teixiera M."/>
            <person name="Abouelleil A."/>
            <person name="Chapman S.B."/>
            <person name="Priest M."/>
            <person name="Young S.K."/>
            <person name="Wortman J."/>
            <person name="Nusbaum C."/>
            <person name="Birren B."/>
        </authorList>
    </citation>
    <scope>NUCLEOTIDE SEQUENCE [LARGE SCALE GENOMIC DNA]</scope>
    <source>
        <strain evidence="2 3">CBS 89968</strain>
    </source>
</reference>
<feature type="region of interest" description="Disordered" evidence="1">
    <location>
        <begin position="147"/>
        <end position="202"/>
    </location>
</feature>
<dbReference type="VEuPathDB" id="FungiDB:PV08_07180"/>
<organism evidence="2 3">
    <name type="scientific">Exophiala spinifera</name>
    <dbReference type="NCBI Taxonomy" id="91928"/>
    <lineage>
        <taxon>Eukaryota</taxon>
        <taxon>Fungi</taxon>
        <taxon>Dikarya</taxon>
        <taxon>Ascomycota</taxon>
        <taxon>Pezizomycotina</taxon>
        <taxon>Eurotiomycetes</taxon>
        <taxon>Chaetothyriomycetidae</taxon>
        <taxon>Chaetothyriales</taxon>
        <taxon>Herpotrichiellaceae</taxon>
        <taxon>Exophiala</taxon>
    </lineage>
</organism>
<keyword evidence="3" id="KW-1185">Reference proteome</keyword>
<dbReference type="GeneID" id="27334263"/>
<dbReference type="HOGENOM" id="CLU_1180237_0_0_1"/>
<dbReference type="OrthoDB" id="10493824at2759"/>
<evidence type="ECO:0000313" key="2">
    <source>
        <dbReference type="EMBL" id="KIW14398.1"/>
    </source>
</evidence>
<dbReference type="Proteomes" id="UP000053328">
    <property type="component" value="Unassembled WGS sequence"/>
</dbReference>
<sequence length="235" mass="26738">MSPSAFDSERVTALVKSIGELHIPEAANRVVWVTIDYVRYLKSDPEQDESWTPERQRRERDTANEFVELVTEPNAWKLAKQVAPELEVGCGTDKVPPLLAHVLKNIKSKAPRRPDNAWPTNDGILEWEQALRASVLEERVRFVAAMAGQGSGSRTDEMVQTLEKSRRAKETSGGATNNQKNTDESKYSKDTQDLEGSEDLEDLKELEELEDLKNSEDLEDLQKLKDFDEWEDMYA</sequence>
<accession>A0A0D2B689</accession>
<dbReference type="RefSeq" id="XP_016234614.1">
    <property type="nucleotide sequence ID" value="XM_016381512.1"/>
</dbReference>
<name>A0A0D2B689_9EURO</name>
<evidence type="ECO:0000313" key="3">
    <source>
        <dbReference type="Proteomes" id="UP000053328"/>
    </source>
</evidence>
<evidence type="ECO:0000256" key="1">
    <source>
        <dbReference type="SAM" id="MobiDB-lite"/>
    </source>
</evidence>
<proteinExistence type="predicted"/>
<dbReference type="AlphaFoldDB" id="A0A0D2B689"/>
<protein>
    <submittedName>
        <fullName evidence="2">Uncharacterized protein</fullName>
    </submittedName>
</protein>
<dbReference type="EMBL" id="KN847496">
    <property type="protein sequence ID" value="KIW14398.1"/>
    <property type="molecule type" value="Genomic_DNA"/>
</dbReference>